<feature type="region of interest" description="Disordered" evidence="1">
    <location>
        <begin position="79"/>
        <end position="149"/>
    </location>
</feature>
<proteinExistence type="predicted"/>
<gene>
    <name evidence="2" type="ORF">CALCODRAFT_142501</name>
</gene>
<dbReference type="EMBL" id="KV423933">
    <property type="protein sequence ID" value="KZT60168.1"/>
    <property type="molecule type" value="Genomic_DNA"/>
</dbReference>
<dbReference type="AlphaFoldDB" id="A0A165I5T7"/>
<dbReference type="InParanoid" id="A0A165I5T7"/>
<reference evidence="2 3" key="1">
    <citation type="journal article" date="2016" name="Mol. Biol. Evol.">
        <title>Comparative Genomics of Early-Diverging Mushroom-Forming Fungi Provides Insights into the Origins of Lignocellulose Decay Capabilities.</title>
        <authorList>
            <person name="Nagy L.G."/>
            <person name="Riley R."/>
            <person name="Tritt A."/>
            <person name="Adam C."/>
            <person name="Daum C."/>
            <person name="Floudas D."/>
            <person name="Sun H."/>
            <person name="Yadav J.S."/>
            <person name="Pangilinan J."/>
            <person name="Larsson K.H."/>
            <person name="Matsuura K."/>
            <person name="Barry K."/>
            <person name="Labutti K."/>
            <person name="Kuo R."/>
            <person name="Ohm R.A."/>
            <person name="Bhattacharya S.S."/>
            <person name="Shirouzu T."/>
            <person name="Yoshinaga Y."/>
            <person name="Martin F.M."/>
            <person name="Grigoriev I.V."/>
            <person name="Hibbett D.S."/>
        </authorList>
    </citation>
    <scope>NUCLEOTIDE SEQUENCE [LARGE SCALE GENOMIC DNA]</scope>
    <source>
        <strain evidence="2 3">HHB12733</strain>
    </source>
</reference>
<evidence type="ECO:0000313" key="3">
    <source>
        <dbReference type="Proteomes" id="UP000076842"/>
    </source>
</evidence>
<feature type="compositionally biased region" description="Polar residues" evidence="1">
    <location>
        <begin position="84"/>
        <end position="98"/>
    </location>
</feature>
<feature type="compositionally biased region" description="Basic residues" evidence="1">
    <location>
        <begin position="139"/>
        <end position="149"/>
    </location>
</feature>
<feature type="compositionally biased region" description="Basic and acidic residues" evidence="1">
    <location>
        <begin position="113"/>
        <end position="132"/>
    </location>
</feature>
<sequence>MPSQTHLRAFVQSCSEVRRSRKEQTGNEQRVSVTWLKGRLCTALSLTMTSATTAYFAVQCQLPRLSRVSHVRMQQCPLLCRMRTTPSRTHQRRQSQAGRSGPAAKRCRGQDASPERSRSARPVSESRVDEPYLRGAQSGRRHATAKWCP</sequence>
<accession>A0A165I5T7</accession>
<organism evidence="2 3">
    <name type="scientific">Calocera cornea HHB12733</name>
    <dbReference type="NCBI Taxonomy" id="1353952"/>
    <lineage>
        <taxon>Eukaryota</taxon>
        <taxon>Fungi</taxon>
        <taxon>Dikarya</taxon>
        <taxon>Basidiomycota</taxon>
        <taxon>Agaricomycotina</taxon>
        <taxon>Dacrymycetes</taxon>
        <taxon>Dacrymycetales</taxon>
        <taxon>Dacrymycetaceae</taxon>
        <taxon>Calocera</taxon>
    </lineage>
</organism>
<dbReference type="Proteomes" id="UP000076842">
    <property type="component" value="Unassembled WGS sequence"/>
</dbReference>
<evidence type="ECO:0000313" key="2">
    <source>
        <dbReference type="EMBL" id="KZT60168.1"/>
    </source>
</evidence>
<keyword evidence="3" id="KW-1185">Reference proteome</keyword>
<protein>
    <submittedName>
        <fullName evidence="2">Uncharacterized protein</fullName>
    </submittedName>
</protein>
<name>A0A165I5T7_9BASI</name>
<evidence type="ECO:0000256" key="1">
    <source>
        <dbReference type="SAM" id="MobiDB-lite"/>
    </source>
</evidence>